<dbReference type="InterPro" id="IPR036282">
    <property type="entry name" value="Glutathione-S-Trfase_C_sf"/>
</dbReference>
<dbReference type="InterPro" id="IPR050983">
    <property type="entry name" value="GST_Omega/HSP26"/>
</dbReference>
<dbReference type="SUPFAM" id="SSF52833">
    <property type="entry name" value="Thioredoxin-like"/>
    <property type="match status" value="1"/>
</dbReference>
<dbReference type="RefSeq" id="WP_210221766.1">
    <property type="nucleotide sequence ID" value="NZ_CP072801.1"/>
</dbReference>
<dbReference type="PANTHER" id="PTHR43968:SF6">
    <property type="entry name" value="GLUTATHIONE S-TRANSFERASE OMEGA"/>
    <property type="match status" value="1"/>
</dbReference>
<keyword evidence="3" id="KW-1185">Reference proteome</keyword>
<evidence type="ECO:0000259" key="1">
    <source>
        <dbReference type="PROSITE" id="PS50404"/>
    </source>
</evidence>
<dbReference type="Gene3D" id="1.20.1050.10">
    <property type="match status" value="1"/>
</dbReference>
<dbReference type="InterPro" id="IPR036249">
    <property type="entry name" value="Thioredoxin-like_sf"/>
</dbReference>
<dbReference type="PANTHER" id="PTHR43968">
    <property type="match status" value="1"/>
</dbReference>
<dbReference type="InterPro" id="IPR040079">
    <property type="entry name" value="Glutathione_S-Trfase"/>
</dbReference>
<organism evidence="2 3">
    <name type="scientific">Thiothrix litoralis</name>
    <dbReference type="NCBI Taxonomy" id="2891210"/>
    <lineage>
        <taxon>Bacteria</taxon>
        <taxon>Pseudomonadati</taxon>
        <taxon>Pseudomonadota</taxon>
        <taxon>Gammaproteobacteria</taxon>
        <taxon>Thiotrichales</taxon>
        <taxon>Thiotrichaceae</taxon>
        <taxon>Thiothrix</taxon>
    </lineage>
</organism>
<reference evidence="2 3" key="1">
    <citation type="submission" date="2021-04" db="EMBL/GenBank/DDBJ databases">
        <title>Genomics, taxonomy and metabolism of representatives of sulfur bacteria of the genus Thiothrix: Thiothrix fructosivorans QT, Thiothrix unzii A1T and three new species, Thiothrix subterranea sp. nov., Thiothrix litoralis sp. nov. and 'Candidatus Thiothrix anitrata' sp. nov.</title>
        <authorList>
            <person name="Ravin N.V."/>
            <person name="Smolyakov D."/>
            <person name="Rudenko T.S."/>
            <person name="Mardanov A.V."/>
            <person name="Beletsky A.V."/>
            <person name="Markov N.D."/>
            <person name="Fomenkov A.I."/>
            <person name="Roberts R.J."/>
            <person name="Karnachuk O.V."/>
            <person name="Novikov A."/>
            <person name="Grabovich M.Y."/>
        </authorList>
    </citation>
    <scope>NUCLEOTIDE SEQUENCE [LARGE SCALE GENOMIC DNA]</scope>
    <source>
        <strain evidence="2 3">AS</strain>
    </source>
</reference>
<dbReference type="SUPFAM" id="SSF47616">
    <property type="entry name" value="GST C-terminal domain-like"/>
    <property type="match status" value="1"/>
</dbReference>
<dbReference type="EMBL" id="CP072801">
    <property type="protein sequence ID" value="QTR45351.1"/>
    <property type="molecule type" value="Genomic_DNA"/>
</dbReference>
<dbReference type="Pfam" id="PF13409">
    <property type="entry name" value="GST_N_2"/>
    <property type="match status" value="1"/>
</dbReference>
<evidence type="ECO:0000313" key="2">
    <source>
        <dbReference type="EMBL" id="QTR45351.1"/>
    </source>
</evidence>
<feature type="domain" description="GST N-terminal" evidence="1">
    <location>
        <begin position="1"/>
        <end position="81"/>
    </location>
</feature>
<proteinExistence type="predicted"/>
<dbReference type="InterPro" id="IPR004045">
    <property type="entry name" value="Glutathione_S-Trfase_N"/>
</dbReference>
<dbReference type="PROSITE" id="PS50404">
    <property type="entry name" value="GST_NTER"/>
    <property type="match status" value="1"/>
</dbReference>
<accession>A0ABX7WQ73</accession>
<dbReference type="CDD" id="cd03205">
    <property type="entry name" value="GST_C_6"/>
    <property type="match status" value="1"/>
</dbReference>
<gene>
    <name evidence="2" type="ORF">J9253_15255</name>
</gene>
<dbReference type="Gene3D" id="3.40.30.10">
    <property type="entry name" value="Glutaredoxin"/>
    <property type="match status" value="1"/>
</dbReference>
<protein>
    <submittedName>
        <fullName evidence="2">Glutathione S-transferase family protein</fullName>
    </submittedName>
</protein>
<name>A0ABX7WQ73_9GAMM</name>
<dbReference type="CDD" id="cd03049">
    <property type="entry name" value="GST_N_3"/>
    <property type="match status" value="1"/>
</dbReference>
<dbReference type="Pfam" id="PF13410">
    <property type="entry name" value="GST_C_2"/>
    <property type="match status" value="1"/>
</dbReference>
<sequence length="200" mass="22530">MMTLFYSPTSPYARKVRLLALEKGLDARITTVTVDVSKPTVELLASNPLGKVPALLLENGEALFDSPVICRYLDRLDDVPLIPASGWQQWEVLRWEALADGLTDAAYNLVMEQRSRPEQERSPPTMQRWSAEIIRTLQYIETRLETLGDALTLAHIALGAAVGYLEFRLPQLLQEARCPHIIAWYAVFRQRPAMLATQPG</sequence>
<dbReference type="Proteomes" id="UP000672039">
    <property type="component" value="Chromosome"/>
</dbReference>
<evidence type="ECO:0000313" key="3">
    <source>
        <dbReference type="Proteomes" id="UP000672039"/>
    </source>
</evidence>
<dbReference type="SFLD" id="SFLDS00019">
    <property type="entry name" value="Glutathione_Transferase_(cytos"/>
    <property type="match status" value="1"/>
</dbReference>